<dbReference type="Pfam" id="PF01850">
    <property type="entry name" value="PIN"/>
    <property type="match status" value="1"/>
</dbReference>
<evidence type="ECO:0000256" key="5">
    <source>
        <dbReference type="ARBA" id="ARBA00022801"/>
    </source>
</evidence>
<comment type="similarity">
    <text evidence="7">Belongs to the PINc/VapC protein family.</text>
</comment>
<keyword evidence="5" id="KW-0378">Hydrolase</keyword>
<evidence type="ECO:0000313" key="9">
    <source>
        <dbReference type="EMBL" id="PRY47207.1"/>
    </source>
</evidence>
<sequence>MGAQFLIDTNAIIDFSEGRLPPAGHSFLGELIDSAPCISVITKIELLGFSEVNQVITDFVDAAVVYGLSDEVVNRTIDLRRRYRIKLPDAVIAATALTYGATIISRNGRDFRAIDNLTCTDLHQM</sequence>
<dbReference type="SUPFAM" id="SSF88723">
    <property type="entry name" value="PIN domain-like"/>
    <property type="match status" value="1"/>
</dbReference>
<dbReference type="InterPro" id="IPR002716">
    <property type="entry name" value="PIN_dom"/>
</dbReference>
<comment type="cofactor">
    <cofactor evidence="1">
        <name>Mg(2+)</name>
        <dbReference type="ChEBI" id="CHEBI:18420"/>
    </cofactor>
</comment>
<evidence type="ECO:0000256" key="6">
    <source>
        <dbReference type="ARBA" id="ARBA00022842"/>
    </source>
</evidence>
<reference evidence="9 10" key="1">
    <citation type="submission" date="2018-03" db="EMBL/GenBank/DDBJ databases">
        <title>Genomic Encyclopedia of Archaeal and Bacterial Type Strains, Phase II (KMG-II): from individual species to whole genera.</title>
        <authorList>
            <person name="Goeker M."/>
        </authorList>
    </citation>
    <scope>NUCLEOTIDE SEQUENCE [LARGE SCALE GENOMIC DNA]</scope>
    <source>
        <strain evidence="9 10">DSM 28354</strain>
    </source>
</reference>
<dbReference type="OrthoDB" id="676982at2"/>
<evidence type="ECO:0000256" key="7">
    <source>
        <dbReference type="ARBA" id="ARBA00038093"/>
    </source>
</evidence>
<evidence type="ECO:0000256" key="2">
    <source>
        <dbReference type="ARBA" id="ARBA00022649"/>
    </source>
</evidence>
<keyword evidence="6" id="KW-0460">Magnesium</keyword>
<feature type="domain" description="PIN" evidence="8">
    <location>
        <begin position="6"/>
        <end position="116"/>
    </location>
</feature>
<dbReference type="InterPro" id="IPR050556">
    <property type="entry name" value="Type_II_TA_system_RNase"/>
</dbReference>
<dbReference type="GO" id="GO:0016787">
    <property type="term" value="F:hydrolase activity"/>
    <property type="evidence" value="ECO:0007669"/>
    <property type="project" value="UniProtKB-KW"/>
</dbReference>
<dbReference type="RefSeq" id="WP_106135950.1">
    <property type="nucleotide sequence ID" value="NZ_PVTE01000001.1"/>
</dbReference>
<dbReference type="InterPro" id="IPR029060">
    <property type="entry name" value="PIN-like_dom_sf"/>
</dbReference>
<keyword evidence="3" id="KW-0540">Nuclease</keyword>
<evidence type="ECO:0000313" key="10">
    <source>
        <dbReference type="Proteomes" id="UP000238375"/>
    </source>
</evidence>
<dbReference type="EMBL" id="PVTE01000001">
    <property type="protein sequence ID" value="PRY47207.1"/>
    <property type="molecule type" value="Genomic_DNA"/>
</dbReference>
<evidence type="ECO:0000256" key="4">
    <source>
        <dbReference type="ARBA" id="ARBA00022723"/>
    </source>
</evidence>
<accession>A0A2T0TNI0</accession>
<evidence type="ECO:0000259" key="8">
    <source>
        <dbReference type="Pfam" id="PF01850"/>
    </source>
</evidence>
<keyword evidence="2" id="KW-1277">Toxin-antitoxin system</keyword>
<dbReference type="AlphaFoldDB" id="A0A2T0TNI0"/>
<dbReference type="Proteomes" id="UP000238375">
    <property type="component" value="Unassembled WGS sequence"/>
</dbReference>
<dbReference type="Gene3D" id="3.40.50.1010">
    <property type="entry name" value="5'-nuclease"/>
    <property type="match status" value="1"/>
</dbReference>
<dbReference type="PANTHER" id="PTHR33653">
    <property type="entry name" value="RIBONUCLEASE VAPC2"/>
    <property type="match status" value="1"/>
</dbReference>
<keyword evidence="4" id="KW-0479">Metal-binding</keyword>
<dbReference type="PANTHER" id="PTHR33653:SF1">
    <property type="entry name" value="RIBONUCLEASE VAPC2"/>
    <property type="match status" value="1"/>
</dbReference>
<dbReference type="GO" id="GO:0046872">
    <property type="term" value="F:metal ion binding"/>
    <property type="evidence" value="ECO:0007669"/>
    <property type="project" value="UniProtKB-KW"/>
</dbReference>
<comment type="caution">
    <text evidence="9">The sequence shown here is derived from an EMBL/GenBank/DDBJ whole genome shotgun (WGS) entry which is preliminary data.</text>
</comment>
<organism evidence="9 10">
    <name type="scientific">Spirosoma oryzae</name>
    <dbReference type="NCBI Taxonomy" id="1469603"/>
    <lineage>
        <taxon>Bacteria</taxon>
        <taxon>Pseudomonadati</taxon>
        <taxon>Bacteroidota</taxon>
        <taxon>Cytophagia</taxon>
        <taxon>Cytophagales</taxon>
        <taxon>Cytophagaceae</taxon>
        <taxon>Spirosoma</taxon>
    </lineage>
</organism>
<dbReference type="GO" id="GO:0004518">
    <property type="term" value="F:nuclease activity"/>
    <property type="evidence" value="ECO:0007669"/>
    <property type="project" value="UniProtKB-KW"/>
</dbReference>
<proteinExistence type="inferred from homology"/>
<evidence type="ECO:0000256" key="3">
    <source>
        <dbReference type="ARBA" id="ARBA00022722"/>
    </source>
</evidence>
<name>A0A2T0TNI0_9BACT</name>
<dbReference type="CDD" id="cd18738">
    <property type="entry name" value="PIN_VapC4-5_FitB-like"/>
    <property type="match status" value="1"/>
</dbReference>
<evidence type="ECO:0000256" key="1">
    <source>
        <dbReference type="ARBA" id="ARBA00001946"/>
    </source>
</evidence>
<keyword evidence="10" id="KW-1185">Reference proteome</keyword>
<protein>
    <recommendedName>
        <fullName evidence="8">PIN domain-containing protein</fullName>
    </recommendedName>
</protein>
<gene>
    <name evidence="9" type="ORF">CLV58_101273</name>
</gene>